<proteinExistence type="predicted"/>
<evidence type="ECO:0000256" key="9">
    <source>
        <dbReference type="ARBA" id="ARBA00023306"/>
    </source>
</evidence>
<evidence type="ECO:0000256" key="8">
    <source>
        <dbReference type="ARBA" id="ARBA00023136"/>
    </source>
</evidence>
<evidence type="ECO:0000256" key="2">
    <source>
        <dbReference type="ARBA" id="ARBA00022475"/>
    </source>
</evidence>
<keyword evidence="9" id="KW-0131">Cell cycle</keyword>
<keyword evidence="8 11" id="KW-0472">Membrane</keyword>
<keyword evidence="4" id="KW-0132">Cell division</keyword>
<protein>
    <recommendedName>
        <fullName evidence="13">DUF1043 family protein</fullName>
    </recommendedName>
</protein>
<dbReference type="PANTHER" id="PTHR39579:SF1">
    <property type="entry name" value="INNER MEMBRANE PROTEIN YHCB"/>
    <property type="match status" value="1"/>
</dbReference>
<dbReference type="EMBL" id="LAZR01000032">
    <property type="protein sequence ID" value="KKO02045.1"/>
    <property type="molecule type" value="Genomic_DNA"/>
</dbReference>
<dbReference type="GO" id="GO:0008360">
    <property type="term" value="P:regulation of cell shape"/>
    <property type="evidence" value="ECO:0007669"/>
    <property type="project" value="UniProtKB-KW"/>
</dbReference>
<keyword evidence="7 11" id="KW-1133">Transmembrane helix</keyword>
<comment type="subcellular location">
    <subcellularLocation>
        <location evidence="1">Cell inner membrane</location>
        <topology evidence="1">Single-pass membrane protein</topology>
    </subcellularLocation>
</comment>
<gene>
    <name evidence="12" type="ORF">LCGC14_0109060</name>
</gene>
<sequence>MPEQINEGPKVEANENLWIAVAIALAVGIVIGVILARVAKQVGGKHVTGSHAQMESLQLRFEEYQQEVASHFNTTASLVAKLNRSHREVQEHLTHGAIELAPDDMTRQRLLAALEQDDDEPVRSSSGRIEPVFDSFEPPRDYAPKMEDSPGTLSEEYGVKRKH</sequence>
<name>A0A0F9VDC0_9ZZZZ</name>
<reference evidence="12" key="1">
    <citation type="journal article" date="2015" name="Nature">
        <title>Complex archaea that bridge the gap between prokaryotes and eukaryotes.</title>
        <authorList>
            <person name="Spang A."/>
            <person name="Saw J.H."/>
            <person name="Jorgensen S.L."/>
            <person name="Zaremba-Niedzwiedzka K."/>
            <person name="Martijn J."/>
            <person name="Lind A.E."/>
            <person name="van Eijk R."/>
            <person name="Schleper C."/>
            <person name="Guy L."/>
            <person name="Ettema T.J."/>
        </authorList>
    </citation>
    <scope>NUCLEOTIDE SEQUENCE</scope>
</reference>
<dbReference type="GO" id="GO:0051301">
    <property type="term" value="P:cell division"/>
    <property type="evidence" value="ECO:0007669"/>
    <property type="project" value="UniProtKB-KW"/>
</dbReference>
<evidence type="ECO:0000256" key="3">
    <source>
        <dbReference type="ARBA" id="ARBA00022519"/>
    </source>
</evidence>
<evidence type="ECO:0000256" key="6">
    <source>
        <dbReference type="ARBA" id="ARBA00022960"/>
    </source>
</evidence>
<evidence type="ECO:0000256" key="4">
    <source>
        <dbReference type="ARBA" id="ARBA00022618"/>
    </source>
</evidence>
<accession>A0A0F9VDC0</accession>
<evidence type="ECO:0000256" key="7">
    <source>
        <dbReference type="ARBA" id="ARBA00022989"/>
    </source>
</evidence>
<feature type="region of interest" description="Disordered" evidence="10">
    <location>
        <begin position="115"/>
        <end position="163"/>
    </location>
</feature>
<dbReference type="GO" id="GO:0005886">
    <property type="term" value="C:plasma membrane"/>
    <property type="evidence" value="ECO:0007669"/>
    <property type="project" value="UniProtKB-SubCell"/>
</dbReference>
<feature type="compositionally biased region" description="Basic and acidic residues" evidence="10">
    <location>
        <begin position="137"/>
        <end position="148"/>
    </location>
</feature>
<feature type="transmembrane region" description="Helical" evidence="11">
    <location>
        <begin position="17"/>
        <end position="36"/>
    </location>
</feature>
<dbReference type="InterPro" id="IPR009386">
    <property type="entry name" value="ZapG-like"/>
</dbReference>
<evidence type="ECO:0000256" key="10">
    <source>
        <dbReference type="SAM" id="MobiDB-lite"/>
    </source>
</evidence>
<keyword evidence="6" id="KW-0133">Cell shape</keyword>
<comment type="caution">
    <text evidence="12">The sequence shown here is derived from an EMBL/GenBank/DDBJ whole genome shotgun (WGS) entry which is preliminary data.</text>
</comment>
<dbReference type="AlphaFoldDB" id="A0A0F9VDC0"/>
<keyword evidence="5 11" id="KW-0812">Transmembrane</keyword>
<organism evidence="12">
    <name type="scientific">marine sediment metagenome</name>
    <dbReference type="NCBI Taxonomy" id="412755"/>
    <lineage>
        <taxon>unclassified sequences</taxon>
        <taxon>metagenomes</taxon>
        <taxon>ecological metagenomes</taxon>
    </lineage>
</organism>
<dbReference type="PANTHER" id="PTHR39579">
    <property type="entry name" value="INNER MEMBRANE PROTEIN YHCB"/>
    <property type="match status" value="1"/>
</dbReference>
<evidence type="ECO:0000256" key="1">
    <source>
        <dbReference type="ARBA" id="ARBA00004377"/>
    </source>
</evidence>
<evidence type="ECO:0000256" key="11">
    <source>
        <dbReference type="SAM" id="Phobius"/>
    </source>
</evidence>
<evidence type="ECO:0000313" key="12">
    <source>
        <dbReference type="EMBL" id="KKO02045.1"/>
    </source>
</evidence>
<keyword evidence="2" id="KW-1003">Cell membrane</keyword>
<evidence type="ECO:0008006" key="13">
    <source>
        <dbReference type="Google" id="ProtNLM"/>
    </source>
</evidence>
<keyword evidence="3" id="KW-0997">Cell inner membrane</keyword>
<evidence type="ECO:0000256" key="5">
    <source>
        <dbReference type="ARBA" id="ARBA00022692"/>
    </source>
</evidence>
<dbReference type="Pfam" id="PF06295">
    <property type="entry name" value="ZapG-like"/>
    <property type="match status" value="1"/>
</dbReference>